<dbReference type="InterPro" id="IPR029063">
    <property type="entry name" value="SAM-dependent_MTases_sf"/>
</dbReference>
<dbReference type="PIRSF" id="PIRSF018249">
    <property type="entry name" value="MyrA_prd"/>
    <property type="match status" value="1"/>
</dbReference>
<dbReference type="Pfam" id="PF13649">
    <property type="entry name" value="Methyltransf_25"/>
    <property type="match status" value="1"/>
</dbReference>
<feature type="domain" description="Methyltransferase" evidence="1">
    <location>
        <begin position="95"/>
        <end position="177"/>
    </location>
</feature>
<evidence type="ECO:0000259" key="2">
    <source>
        <dbReference type="Pfam" id="PF21302"/>
    </source>
</evidence>
<dbReference type="InterPro" id="IPR048647">
    <property type="entry name" value="RlmA_N"/>
</dbReference>
<keyword evidence="4" id="KW-1185">Reference proteome</keyword>
<gene>
    <name evidence="3" type="ORF">G443_002426</name>
</gene>
<dbReference type="InterPro" id="IPR041698">
    <property type="entry name" value="Methyltransf_25"/>
</dbReference>
<sequence length="281" mass="29767">MLSDVVDVLACPHCHRACSTTRSGLRCEEGHHFDVARQGYVSLLTGRHSGHGGDTAGMVADRADFLTAGHYAPIRDLVATAAGSAVEPGRDGTCVVEVGAGTGYYLAGVLDRLAGSRGVAVDVSRYAARRAARCHPRAGAVVADAWAGLPVRDHAVDLVLDVFAPRNPAEMRRVLAADGVLLVVTPEDHHLAELVGPLGLVGVDSRKQERMDDQLGAHFRLVEREQVEFGLALGHADVRRLVGMGPSAHHVQEVEVSSWLAGRPEVVAVTGAVALSVYHPR</sequence>
<evidence type="ECO:0000259" key="1">
    <source>
        <dbReference type="Pfam" id="PF13649"/>
    </source>
</evidence>
<name>A0ABT1JK99_ACTCY</name>
<reference evidence="3 4" key="1">
    <citation type="submission" date="2013-07" db="EMBL/GenBank/DDBJ databases">
        <authorList>
            <consortium name="DOE Joint Genome Institute"/>
            <person name="Reeve W."/>
            <person name="Huntemann M."/>
            <person name="Han J."/>
            <person name="Chen A."/>
            <person name="Kyrpides N."/>
            <person name="Mavromatis K."/>
            <person name="Markowitz V."/>
            <person name="Palaniappan K."/>
            <person name="Ivanova N."/>
            <person name="Schaumberg A."/>
            <person name="Pati A."/>
            <person name="Liolios K."/>
            <person name="Nordberg H.P."/>
            <person name="Cantor M.N."/>
            <person name="Hua S.X."/>
            <person name="Woyke T."/>
        </authorList>
    </citation>
    <scope>NUCLEOTIDE SEQUENCE [LARGE SCALE GENOMIC DNA]</scope>
    <source>
        <strain evidence="3 4">DSM 43889</strain>
    </source>
</reference>
<organism evidence="3 4">
    <name type="scientific">Actinoalloteichus caeruleus DSM 43889</name>
    <dbReference type="NCBI Taxonomy" id="1120930"/>
    <lineage>
        <taxon>Bacteria</taxon>
        <taxon>Bacillati</taxon>
        <taxon>Actinomycetota</taxon>
        <taxon>Actinomycetes</taxon>
        <taxon>Pseudonocardiales</taxon>
        <taxon>Pseudonocardiaceae</taxon>
        <taxon>Actinoalloteichus</taxon>
        <taxon>Actinoalloteichus cyanogriseus</taxon>
    </lineage>
</organism>
<keyword evidence="3" id="KW-0808">Transferase</keyword>
<protein>
    <submittedName>
        <fullName evidence="3">23S rRNA m(1)G-748 methyltransferase</fullName>
    </submittedName>
</protein>
<proteinExistence type="predicted"/>
<dbReference type="Pfam" id="PF21302">
    <property type="entry name" value="Zn_ribbon_RlmA"/>
    <property type="match status" value="1"/>
</dbReference>
<dbReference type="Gene3D" id="3.40.50.150">
    <property type="entry name" value="Vaccinia Virus protein VP39"/>
    <property type="match status" value="1"/>
</dbReference>
<evidence type="ECO:0000313" key="4">
    <source>
        <dbReference type="Proteomes" id="UP000791080"/>
    </source>
</evidence>
<dbReference type="GO" id="GO:0032259">
    <property type="term" value="P:methylation"/>
    <property type="evidence" value="ECO:0007669"/>
    <property type="project" value="UniProtKB-KW"/>
</dbReference>
<dbReference type="InterPro" id="IPR016718">
    <property type="entry name" value="rRNA_m1G-MeTrfase_A_prd"/>
</dbReference>
<dbReference type="Proteomes" id="UP000791080">
    <property type="component" value="Unassembled WGS sequence"/>
</dbReference>
<dbReference type="SUPFAM" id="SSF53335">
    <property type="entry name" value="S-adenosyl-L-methionine-dependent methyltransferases"/>
    <property type="match status" value="1"/>
</dbReference>
<keyword evidence="3" id="KW-0489">Methyltransferase</keyword>
<dbReference type="GO" id="GO:0008168">
    <property type="term" value="F:methyltransferase activity"/>
    <property type="evidence" value="ECO:0007669"/>
    <property type="project" value="UniProtKB-KW"/>
</dbReference>
<accession>A0ABT1JK99</accession>
<dbReference type="RefSeq" id="WP_026417214.1">
    <property type="nucleotide sequence ID" value="NZ_AUBJ02000001.1"/>
</dbReference>
<dbReference type="EMBL" id="AUBJ02000001">
    <property type="protein sequence ID" value="MCP2332156.1"/>
    <property type="molecule type" value="Genomic_DNA"/>
</dbReference>
<feature type="domain" description="23S rRNA (guanine(745)-N(1))-methyltransferase N-terminal" evidence="2">
    <location>
        <begin position="10"/>
        <end position="44"/>
    </location>
</feature>
<evidence type="ECO:0000313" key="3">
    <source>
        <dbReference type="EMBL" id="MCP2332156.1"/>
    </source>
</evidence>
<comment type="caution">
    <text evidence="3">The sequence shown here is derived from an EMBL/GenBank/DDBJ whole genome shotgun (WGS) entry which is preliminary data.</text>
</comment>
<reference evidence="3 4" key="2">
    <citation type="submission" date="2022-06" db="EMBL/GenBank/DDBJ databases">
        <title>Genomic Encyclopedia of Type Strains, Phase I: the one thousand microbial genomes (KMG-I) project.</title>
        <authorList>
            <person name="Kyrpides N."/>
        </authorList>
    </citation>
    <scope>NUCLEOTIDE SEQUENCE [LARGE SCALE GENOMIC DNA]</scope>
    <source>
        <strain evidence="3 4">DSM 43889</strain>
    </source>
</reference>